<protein>
    <recommendedName>
        <fullName evidence="5">RGS domain-containing protein</fullName>
    </recommendedName>
</protein>
<dbReference type="GeneID" id="68097596"/>
<organism evidence="3 4">
    <name type="scientific">Naegleria lovaniensis</name>
    <name type="common">Amoeba</name>
    <dbReference type="NCBI Taxonomy" id="51637"/>
    <lineage>
        <taxon>Eukaryota</taxon>
        <taxon>Discoba</taxon>
        <taxon>Heterolobosea</taxon>
        <taxon>Tetramitia</taxon>
        <taxon>Eutetramitia</taxon>
        <taxon>Vahlkampfiidae</taxon>
        <taxon>Naegleria</taxon>
    </lineage>
</organism>
<evidence type="ECO:0000313" key="4">
    <source>
        <dbReference type="Proteomes" id="UP000816034"/>
    </source>
</evidence>
<sequence length="268" mass="31592">MKKSSSKGSSSNESASHAHRKSPKSDNSTSSIGNKLAAESQSQKYNFKAPFIEEFLEQLQDEKKSKTTTPKSSTKDFLTMLLKQQEKRMKKQEEDERVSERKNSLSNMEYLVKKQQYLQKLRKKVLPNANFTPFVFNTLQFFEDNISYFTEHSIEFQRLIAQLRTREERQIFLHSVFMYYYADILLEMRNLQNAQQHESKYHTYYGMASNDDLYRRYFESTKITQSNPIAQLTTKKLLSSLCLSTQSLLEIVWQSLNKDLRTARNFMI</sequence>
<comment type="caution">
    <text evidence="3">The sequence shown here is derived from an EMBL/GenBank/DDBJ whole genome shotgun (WGS) entry which is preliminary data.</text>
</comment>
<proteinExistence type="predicted"/>
<feature type="coiled-coil region" evidence="1">
    <location>
        <begin position="75"/>
        <end position="103"/>
    </location>
</feature>
<feature type="compositionally biased region" description="Polar residues" evidence="2">
    <location>
        <begin position="25"/>
        <end position="41"/>
    </location>
</feature>
<dbReference type="AlphaFoldDB" id="A0AA88GKC5"/>
<evidence type="ECO:0000313" key="3">
    <source>
        <dbReference type="EMBL" id="KAG2382561.1"/>
    </source>
</evidence>
<dbReference type="Proteomes" id="UP000816034">
    <property type="component" value="Unassembled WGS sequence"/>
</dbReference>
<accession>A0AA88GKC5</accession>
<name>A0AA88GKC5_NAELO</name>
<dbReference type="RefSeq" id="XP_044548240.1">
    <property type="nucleotide sequence ID" value="XM_044694859.1"/>
</dbReference>
<evidence type="ECO:0008006" key="5">
    <source>
        <dbReference type="Google" id="ProtNLM"/>
    </source>
</evidence>
<evidence type="ECO:0000256" key="2">
    <source>
        <dbReference type="SAM" id="MobiDB-lite"/>
    </source>
</evidence>
<gene>
    <name evidence="3" type="ORF">C9374_005141</name>
</gene>
<reference evidence="3 4" key="1">
    <citation type="journal article" date="2018" name="BMC Genomics">
        <title>The genome of Naegleria lovaniensis, the basis for a comparative approach to unravel pathogenicity factors of the human pathogenic amoeba N. fowleri.</title>
        <authorList>
            <person name="Liechti N."/>
            <person name="Schurch N."/>
            <person name="Bruggmann R."/>
            <person name="Wittwer M."/>
        </authorList>
    </citation>
    <scope>NUCLEOTIDE SEQUENCE [LARGE SCALE GENOMIC DNA]</scope>
    <source>
        <strain evidence="3 4">ATCC 30569</strain>
    </source>
</reference>
<feature type="compositionally biased region" description="Low complexity" evidence="2">
    <location>
        <begin position="1"/>
        <end position="15"/>
    </location>
</feature>
<feature type="region of interest" description="Disordered" evidence="2">
    <location>
        <begin position="1"/>
        <end position="41"/>
    </location>
</feature>
<keyword evidence="4" id="KW-1185">Reference proteome</keyword>
<evidence type="ECO:0000256" key="1">
    <source>
        <dbReference type="SAM" id="Coils"/>
    </source>
</evidence>
<keyword evidence="1" id="KW-0175">Coiled coil</keyword>
<dbReference type="EMBL" id="PYSW02000023">
    <property type="protein sequence ID" value="KAG2382561.1"/>
    <property type="molecule type" value="Genomic_DNA"/>
</dbReference>